<evidence type="ECO:0000313" key="3">
    <source>
        <dbReference type="Proteomes" id="UP000018291"/>
    </source>
</evidence>
<dbReference type="Proteomes" id="UP000018291">
    <property type="component" value="Unassembled WGS sequence"/>
</dbReference>
<keyword evidence="3" id="KW-1185">Reference proteome</keyword>
<dbReference type="SUPFAM" id="SSF53335">
    <property type="entry name" value="S-adenosyl-L-methionine-dependent methyltransferases"/>
    <property type="match status" value="1"/>
</dbReference>
<dbReference type="PROSITE" id="PS00092">
    <property type="entry name" value="N6_MTASE"/>
    <property type="match status" value="1"/>
</dbReference>
<dbReference type="Pfam" id="PF07669">
    <property type="entry name" value="Eco57I"/>
    <property type="match status" value="1"/>
</dbReference>
<dbReference type="InterPro" id="IPR011639">
    <property type="entry name" value="MethylTrfase_TaqI-like_dom"/>
</dbReference>
<reference evidence="2 3" key="1">
    <citation type="journal article" date="2013" name="ISME J.">
        <title>Metabolic model for the filamentous 'Candidatus Microthrix parvicella' based on genomic and metagenomic analyses.</title>
        <authorList>
            <person name="Jon McIlroy S."/>
            <person name="Kristiansen R."/>
            <person name="Albertsen M."/>
            <person name="Michael Karst S."/>
            <person name="Rossetti S."/>
            <person name="Lund Nielsen J."/>
            <person name="Tandoi V."/>
            <person name="James Seviour R."/>
            <person name="Nielsen P.H."/>
        </authorList>
    </citation>
    <scope>NUCLEOTIDE SEQUENCE [LARGE SCALE GENOMIC DNA]</scope>
    <source>
        <strain evidence="2 3">RN1</strain>
    </source>
</reference>
<gene>
    <name evidence="2" type="ORF">BN381_250115</name>
</gene>
<dbReference type="InterPro" id="IPR002052">
    <property type="entry name" value="DNA_methylase_N6_adenine_CS"/>
</dbReference>
<proteinExistence type="predicted"/>
<dbReference type="AlphaFoldDB" id="R4Z4X8"/>
<dbReference type="GO" id="GO:0009007">
    <property type="term" value="F:site-specific DNA-methyltransferase (adenine-specific) activity"/>
    <property type="evidence" value="ECO:0007669"/>
    <property type="project" value="UniProtKB-EC"/>
</dbReference>
<comment type="caution">
    <text evidence="2">The sequence shown here is derived from an EMBL/GenBank/DDBJ whole genome shotgun (WGS) entry which is preliminary data.</text>
</comment>
<dbReference type="eggNOG" id="COG0827">
    <property type="taxonomic scope" value="Bacteria"/>
</dbReference>
<sequence>MPMVERLIDSCRQHGGALADAEQAIRGFDLLEHNAEFTRKAVAAKLLESGETVEVAEFLSGKWITTGDFLLTPHHGHSADFVIGNPPYIRLEDVPNDISDAYRAEYASMPGRADIHVGFYEKGLDLLRTKESGLHLRRPLHAQSARRLTPEHSRRSTWFSGHGLWPSGSPHQLELIADLERRFPALEDPRTGTRIGIGVASGCDDVCISSDSPDAGSDRLLPLVMASDIQAGTSEWSGRYLVNPWKDGRLVELGNFPWLGAYYEVNGDRLWGRHVAKKQPRSWYLTIDRIDPGCLRNRSCCSLT</sequence>
<dbReference type="EMBL" id="CANL01000018">
    <property type="protein sequence ID" value="CCM63622.1"/>
    <property type="molecule type" value="Genomic_DNA"/>
</dbReference>
<dbReference type="GO" id="GO:0003676">
    <property type="term" value="F:nucleic acid binding"/>
    <property type="evidence" value="ECO:0007669"/>
    <property type="project" value="InterPro"/>
</dbReference>
<dbReference type="InterPro" id="IPR029063">
    <property type="entry name" value="SAM-dependent_MTases_sf"/>
</dbReference>
<name>R4Z4X8_9ACTN</name>
<evidence type="ECO:0000259" key="1">
    <source>
        <dbReference type="Pfam" id="PF07669"/>
    </source>
</evidence>
<feature type="domain" description="Type II methyltransferase M.TaqI-like" evidence="1">
    <location>
        <begin position="75"/>
        <end position="129"/>
    </location>
</feature>
<evidence type="ECO:0000313" key="2">
    <source>
        <dbReference type="EMBL" id="CCM63622.1"/>
    </source>
</evidence>
<dbReference type="STRING" id="1229780.BN381_250115"/>
<protein>
    <recommendedName>
        <fullName evidence="1">Type II methyltransferase M.TaqI-like domain-containing protein</fullName>
    </recommendedName>
</protein>
<dbReference type="Gene3D" id="3.40.50.150">
    <property type="entry name" value="Vaccinia Virus protein VP39"/>
    <property type="match status" value="1"/>
</dbReference>
<organism evidence="2 3">
    <name type="scientific">Candidatus Neomicrothrix parvicella RN1</name>
    <dbReference type="NCBI Taxonomy" id="1229780"/>
    <lineage>
        <taxon>Bacteria</taxon>
        <taxon>Bacillati</taxon>
        <taxon>Actinomycetota</taxon>
        <taxon>Acidimicrobiia</taxon>
        <taxon>Acidimicrobiales</taxon>
        <taxon>Microthrixaceae</taxon>
        <taxon>Candidatus Neomicrothrix</taxon>
    </lineage>
</organism>
<accession>R4Z4X8</accession>
<dbReference type="HOGENOM" id="CLU_914278_0_0_11"/>
<dbReference type="GO" id="GO:0006304">
    <property type="term" value="P:DNA modification"/>
    <property type="evidence" value="ECO:0007669"/>
    <property type="project" value="InterPro"/>
</dbReference>
<dbReference type="GO" id="GO:0032259">
    <property type="term" value="P:methylation"/>
    <property type="evidence" value="ECO:0007669"/>
    <property type="project" value="InterPro"/>
</dbReference>